<evidence type="ECO:0000313" key="5">
    <source>
        <dbReference type="Proteomes" id="UP000663852"/>
    </source>
</evidence>
<dbReference type="AlphaFoldDB" id="A0A815BC70"/>
<evidence type="ECO:0000256" key="1">
    <source>
        <dbReference type="SAM" id="MobiDB-lite"/>
    </source>
</evidence>
<reference evidence="2" key="1">
    <citation type="submission" date="2021-02" db="EMBL/GenBank/DDBJ databases">
        <authorList>
            <person name="Nowell W R."/>
        </authorList>
    </citation>
    <scope>NUCLEOTIDE SEQUENCE</scope>
</reference>
<name>A0A815BC70_ADIRI</name>
<evidence type="ECO:0000313" key="3">
    <source>
        <dbReference type="EMBL" id="CAF1314651.1"/>
    </source>
</evidence>
<dbReference type="EMBL" id="CAJNOJ010000192">
    <property type="protein sequence ID" value="CAF1270433.1"/>
    <property type="molecule type" value="Genomic_DNA"/>
</dbReference>
<dbReference type="Proteomes" id="UP000663828">
    <property type="component" value="Unassembled WGS sequence"/>
</dbReference>
<evidence type="ECO:0000313" key="4">
    <source>
        <dbReference type="Proteomes" id="UP000663828"/>
    </source>
</evidence>
<comment type="caution">
    <text evidence="2">The sequence shown here is derived from an EMBL/GenBank/DDBJ whole genome shotgun (WGS) entry which is preliminary data.</text>
</comment>
<accession>A0A815BC70</accession>
<protein>
    <submittedName>
        <fullName evidence="2">Uncharacterized protein</fullName>
    </submittedName>
</protein>
<feature type="compositionally biased region" description="Basic and acidic residues" evidence="1">
    <location>
        <begin position="10"/>
        <end position="19"/>
    </location>
</feature>
<dbReference type="EMBL" id="CAJNOR010002584">
    <property type="protein sequence ID" value="CAF1314651.1"/>
    <property type="molecule type" value="Genomic_DNA"/>
</dbReference>
<sequence length="96" mass="10841">MAEDQETEDILGRSIERHGPQLNTSKSARVVIRFRTHTALKLLDSKCKTSPFRLFYQTGLINVQKLGKPLVMCADLSGLVFGSPAVKYQWKVFSNQ</sequence>
<dbReference type="Proteomes" id="UP000663852">
    <property type="component" value="Unassembled WGS sequence"/>
</dbReference>
<proteinExistence type="predicted"/>
<feature type="region of interest" description="Disordered" evidence="1">
    <location>
        <begin position="1"/>
        <end position="22"/>
    </location>
</feature>
<keyword evidence="4" id="KW-1185">Reference proteome</keyword>
<evidence type="ECO:0000313" key="2">
    <source>
        <dbReference type="EMBL" id="CAF1270433.1"/>
    </source>
</evidence>
<organism evidence="2 5">
    <name type="scientific">Adineta ricciae</name>
    <name type="common">Rotifer</name>
    <dbReference type="NCBI Taxonomy" id="249248"/>
    <lineage>
        <taxon>Eukaryota</taxon>
        <taxon>Metazoa</taxon>
        <taxon>Spiralia</taxon>
        <taxon>Gnathifera</taxon>
        <taxon>Rotifera</taxon>
        <taxon>Eurotatoria</taxon>
        <taxon>Bdelloidea</taxon>
        <taxon>Adinetida</taxon>
        <taxon>Adinetidae</taxon>
        <taxon>Adineta</taxon>
    </lineage>
</organism>
<gene>
    <name evidence="2" type="ORF">EDS130_LOCUS29002</name>
    <name evidence="3" type="ORF">XAT740_LOCUS29575</name>
</gene>